<dbReference type="PROSITE" id="PS00653">
    <property type="entry name" value="GLYCOSYL_HYDROL_F1_2"/>
    <property type="match status" value="1"/>
</dbReference>
<keyword evidence="2" id="KW-0378">Hydrolase</keyword>
<dbReference type="Proteomes" id="UP000634136">
    <property type="component" value="Unassembled WGS sequence"/>
</dbReference>
<dbReference type="InterPro" id="IPR001360">
    <property type="entry name" value="Glyco_hydro_1"/>
</dbReference>
<dbReference type="SUPFAM" id="SSF51445">
    <property type="entry name" value="(Trans)glycosidases"/>
    <property type="match status" value="1"/>
</dbReference>
<dbReference type="PANTHER" id="PTHR10353">
    <property type="entry name" value="GLYCOSYL HYDROLASE"/>
    <property type="match status" value="1"/>
</dbReference>
<dbReference type="InterPro" id="IPR017853">
    <property type="entry name" value="GH"/>
</dbReference>
<proteinExistence type="inferred from homology"/>
<dbReference type="PANTHER" id="PTHR10353:SF206">
    <property type="entry name" value="GLYCOSIDE HYDROLASE FAMILY 1 PROTEIN"/>
    <property type="match status" value="1"/>
</dbReference>
<comment type="similarity">
    <text evidence="1 4">Belongs to the glycosyl hydrolase 1 family.</text>
</comment>
<dbReference type="GO" id="GO:0005975">
    <property type="term" value="P:carbohydrate metabolic process"/>
    <property type="evidence" value="ECO:0007669"/>
    <property type="project" value="InterPro"/>
</dbReference>
<accession>A0A834W1A6</accession>
<dbReference type="GO" id="GO:0008422">
    <property type="term" value="F:beta-glucosidase activity"/>
    <property type="evidence" value="ECO:0007669"/>
    <property type="project" value="TreeGrafter"/>
</dbReference>
<keyword evidence="3" id="KW-0326">Glycosidase</keyword>
<evidence type="ECO:0000256" key="1">
    <source>
        <dbReference type="ARBA" id="ARBA00010838"/>
    </source>
</evidence>
<dbReference type="InterPro" id="IPR033132">
    <property type="entry name" value="GH_1_N_CS"/>
</dbReference>
<dbReference type="EMBL" id="JAAIUW010000012">
    <property type="protein sequence ID" value="KAF7805370.1"/>
    <property type="molecule type" value="Genomic_DNA"/>
</dbReference>
<sequence length="501" mass="57214">MIESVSMDITYEYGSASLNRSSFPHGFIFGTASSSYQYEGAAHVGGKGPSIWDAYTHKHPERIKDRSNGDVAVDEYHRYKEDVRIMKEMNWDAYRFSISWSRILPKGKISGGVNKEGIKYYNNLIDELLANGIEPSVTLFHWDLPESLEEEYGGFLSPKIVKDFGDYAELCFKEFGEKVKHWITLNEPWSYSSDGYATGEIAPGRCSNPKKCLNGDSGTEPYIVSHHFLLSHAFAVNIYRTKFQASQKGLIGISLACKWMVPYSDSQLDSEAAETARDFMYGWYMEPLSSGDYPKSMRCLVGSRLPKFSEKQRKLLIGSFDFIGLNYYTSLYAAHAPQLITAPPSYLTDSLVNLTTHRHGIPIGPMAASDWLYVYPKGIRELLLYTKSKYNNPLIYITENGVDEFNDPTLSLQDALNDTHRIDYFYHHLHYIKTAIQDGVNVKGYFAWSLLDNFEWGSGYTVRFGINFVDYNNGLKRYPKLSNDWFKNFLQKDIEVGRDVI</sequence>
<evidence type="ECO:0000256" key="3">
    <source>
        <dbReference type="ARBA" id="ARBA00023295"/>
    </source>
</evidence>
<evidence type="ECO:0000313" key="5">
    <source>
        <dbReference type="EMBL" id="KAF7805370.1"/>
    </source>
</evidence>
<evidence type="ECO:0000256" key="2">
    <source>
        <dbReference type="ARBA" id="ARBA00022801"/>
    </source>
</evidence>
<name>A0A834W1A6_9FABA</name>
<dbReference type="PRINTS" id="PR00131">
    <property type="entry name" value="GLHYDRLASE1"/>
</dbReference>
<dbReference type="AlphaFoldDB" id="A0A834W1A6"/>
<dbReference type="OrthoDB" id="65569at2759"/>
<evidence type="ECO:0000313" key="6">
    <source>
        <dbReference type="Proteomes" id="UP000634136"/>
    </source>
</evidence>
<comment type="caution">
    <text evidence="5">The sequence shown here is derived from an EMBL/GenBank/DDBJ whole genome shotgun (WGS) entry which is preliminary data.</text>
</comment>
<dbReference type="Gene3D" id="3.20.20.80">
    <property type="entry name" value="Glycosidases"/>
    <property type="match status" value="1"/>
</dbReference>
<protein>
    <submittedName>
        <fullName evidence="5">Beta-glucosidase 12-like</fullName>
    </submittedName>
</protein>
<keyword evidence="6" id="KW-1185">Reference proteome</keyword>
<gene>
    <name evidence="5" type="ORF">G2W53_037531</name>
</gene>
<dbReference type="FunFam" id="3.20.20.80:FF:000020">
    <property type="entry name" value="Beta-glucosidase 12"/>
    <property type="match status" value="1"/>
</dbReference>
<dbReference type="Pfam" id="PF00232">
    <property type="entry name" value="Glyco_hydro_1"/>
    <property type="match status" value="1"/>
</dbReference>
<evidence type="ECO:0000256" key="4">
    <source>
        <dbReference type="RuleBase" id="RU003690"/>
    </source>
</evidence>
<reference evidence="5" key="1">
    <citation type="submission" date="2020-09" db="EMBL/GenBank/DDBJ databases">
        <title>Genome-Enabled Discovery of Anthraquinone Biosynthesis in Senna tora.</title>
        <authorList>
            <person name="Kang S.-H."/>
            <person name="Pandey R.P."/>
            <person name="Lee C.-M."/>
            <person name="Sim J.-S."/>
            <person name="Jeong J.-T."/>
            <person name="Choi B.-S."/>
            <person name="Jung M."/>
            <person name="Ginzburg D."/>
            <person name="Zhao K."/>
            <person name="Won S.Y."/>
            <person name="Oh T.-J."/>
            <person name="Yu Y."/>
            <person name="Kim N.-H."/>
            <person name="Lee O.R."/>
            <person name="Lee T.-H."/>
            <person name="Bashyal P."/>
            <person name="Kim T.-S."/>
            <person name="Lee W.-H."/>
            <person name="Kawkins C."/>
            <person name="Kim C.-K."/>
            <person name="Kim J.S."/>
            <person name="Ahn B.O."/>
            <person name="Rhee S.Y."/>
            <person name="Sohng J.K."/>
        </authorList>
    </citation>
    <scope>NUCLEOTIDE SEQUENCE</scope>
    <source>
        <tissue evidence="5">Leaf</tissue>
    </source>
</reference>
<organism evidence="5 6">
    <name type="scientific">Senna tora</name>
    <dbReference type="NCBI Taxonomy" id="362788"/>
    <lineage>
        <taxon>Eukaryota</taxon>
        <taxon>Viridiplantae</taxon>
        <taxon>Streptophyta</taxon>
        <taxon>Embryophyta</taxon>
        <taxon>Tracheophyta</taxon>
        <taxon>Spermatophyta</taxon>
        <taxon>Magnoliopsida</taxon>
        <taxon>eudicotyledons</taxon>
        <taxon>Gunneridae</taxon>
        <taxon>Pentapetalae</taxon>
        <taxon>rosids</taxon>
        <taxon>fabids</taxon>
        <taxon>Fabales</taxon>
        <taxon>Fabaceae</taxon>
        <taxon>Caesalpinioideae</taxon>
        <taxon>Cassia clade</taxon>
        <taxon>Senna</taxon>
    </lineage>
</organism>